<keyword evidence="4" id="KW-1185">Reference proteome</keyword>
<feature type="coiled-coil region" evidence="1">
    <location>
        <begin position="241"/>
        <end position="308"/>
    </location>
</feature>
<evidence type="ECO:0000313" key="4">
    <source>
        <dbReference type="Proteomes" id="UP000724874"/>
    </source>
</evidence>
<organism evidence="3 4">
    <name type="scientific">Gymnopilus junonius</name>
    <name type="common">Spectacular rustgill mushroom</name>
    <name type="synonym">Gymnopilus spectabilis subsp. junonius</name>
    <dbReference type="NCBI Taxonomy" id="109634"/>
    <lineage>
        <taxon>Eukaryota</taxon>
        <taxon>Fungi</taxon>
        <taxon>Dikarya</taxon>
        <taxon>Basidiomycota</taxon>
        <taxon>Agaricomycotina</taxon>
        <taxon>Agaricomycetes</taxon>
        <taxon>Agaricomycetidae</taxon>
        <taxon>Agaricales</taxon>
        <taxon>Agaricineae</taxon>
        <taxon>Hymenogastraceae</taxon>
        <taxon>Gymnopilus</taxon>
    </lineage>
</organism>
<dbReference type="OrthoDB" id="8954335at2759"/>
<proteinExistence type="predicted"/>
<protein>
    <recommendedName>
        <fullName evidence="5">G domain-containing protein</fullName>
    </recommendedName>
</protein>
<evidence type="ECO:0008006" key="5">
    <source>
        <dbReference type="Google" id="ProtNLM"/>
    </source>
</evidence>
<dbReference type="Proteomes" id="UP000724874">
    <property type="component" value="Unassembled WGS sequence"/>
</dbReference>
<reference evidence="3" key="1">
    <citation type="submission" date="2020-11" db="EMBL/GenBank/DDBJ databases">
        <authorList>
            <consortium name="DOE Joint Genome Institute"/>
            <person name="Ahrendt S."/>
            <person name="Riley R."/>
            <person name="Andreopoulos W."/>
            <person name="LaButti K."/>
            <person name="Pangilinan J."/>
            <person name="Ruiz-duenas F.J."/>
            <person name="Barrasa J.M."/>
            <person name="Sanchez-Garcia M."/>
            <person name="Camarero S."/>
            <person name="Miyauchi S."/>
            <person name="Serrano A."/>
            <person name="Linde D."/>
            <person name="Babiker R."/>
            <person name="Drula E."/>
            <person name="Ayuso-Fernandez I."/>
            <person name="Pacheco R."/>
            <person name="Padilla G."/>
            <person name="Ferreira P."/>
            <person name="Barriuso J."/>
            <person name="Kellner H."/>
            <person name="Castanera R."/>
            <person name="Alfaro M."/>
            <person name="Ramirez L."/>
            <person name="Pisabarro A.G."/>
            <person name="Kuo A."/>
            <person name="Tritt A."/>
            <person name="Lipzen A."/>
            <person name="He G."/>
            <person name="Yan M."/>
            <person name="Ng V."/>
            <person name="Cullen D."/>
            <person name="Martin F."/>
            <person name="Rosso M.-N."/>
            <person name="Henrissat B."/>
            <person name="Hibbett D."/>
            <person name="Martinez A.T."/>
            <person name="Grigoriev I.V."/>
        </authorList>
    </citation>
    <scope>NUCLEOTIDE SEQUENCE</scope>
    <source>
        <strain evidence="3">AH 44721</strain>
    </source>
</reference>
<feature type="compositionally biased region" description="Polar residues" evidence="2">
    <location>
        <begin position="121"/>
        <end position="130"/>
    </location>
</feature>
<evidence type="ECO:0000256" key="1">
    <source>
        <dbReference type="SAM" id="Coils"/>
    </source>
</evidence>
<gene>
    <name evidence="3" type="ORF">CPB84DRAFT_1959430</name>
</gene>
<comment type="caution">
    <text evidence="3">The sequence shown here is derived from an EMBL/GenBank/DDBJ whole genome shotgun (WGS) entry which is preliminary data.</text>
</comment>
<dbReference type="EMBL" id="JADNYJ010000013">
    <property type="protein sequence ID" value="KAF8907866.1"/>
    <property type="molecule type" value="Genomic_DNA"/>
</dbReference>
<accession>A0A9P5NXI2</accession>
<evidence type="ECO:0000313" key="3">
    <source>
        <dbReference type="EMBL" id="KAF8907866.1"/>
    </source>
</evidence>
<sequence length="357" mass="40415">MKQRTRNGRSGNSHLATSTFWRAFESTSYVSFNRPSQNYSKMQISNRKPAEVIIMVMGPTGTGKSTFVRLLTNDNDIQIGHSLKSQTSDVKASRYIDAETTVTLVDTLASTTRMRVLLTQTSSEKSPNSCRKTEDEGPMNEPENVWGALRRQNTLQHSIRDHELERVEPEVGREREGELAEDVFKPFIDGGAKLLRHDKERDSAQLIVSELICQTPVVTKLQEELAEGKALGDTSAGAVIVEEMKELQKKHRQDMEDLKKEIEQAARTGDEELKVELAEDRRRLEEVMMRVEEDRKALQALHAEMTEDINPNRSLELAPAEENRGKRPNLLSQLADAAWFNKRDPGILGTTYSYSMI</sequence>
<dbReference type="Gene3D" id="3.40.50.300">
    <property type="entry name" value="P-loop containing nucleotide triphosphate hydrolases"/>
    <property type="match status" value="1"/>
</dbReference>
<evidence type="ECO:0000256" key="2">
    <source>
        <dbReference type="SAM" id="MobiDB-lite"/>
    </source>
</evidence>
<feature type="region of interest" description="Disordered" evidence="2">
    <location>
        <begin position="121"/>
        <end position="143"/>
    </location>
</feature>
<name>A0A9P5NXI2_GYMJU</name>
<dbReference type="SUPFAM" id="SSF52540">
    <property type="entry name" value="P-loop containing nucleoside triphosphate hydrolases"/>
    <property type="match status" value="2"/>
</dbReference>
<dbReference type="AlphaFoldDB" id="A0A9P5NXI2"/>
<keyword evidence="1" id="KW-0175">Coiled coil</keyword>
<dbReference type="InterPro" id="IPR027417">
    <property type="entry name" value="P-loop_NTPase"/>
</dbReference>